<proteinExistence type="predicted"/>
<keyword evidence="3" id="KW-1185">Reference proteome</keyword>
<feature type="region of interest" description="Disordered" evidence="1">
    <location>
        <begin position="114"/>
        <end position="137"/>
    </location>
</feature>
<reference evidence="2 3" key="1">
    <citation type="journal article" date="2013" name="Curr. Biol.">
        <title>The Genome of the Foraminiferan Reticulomyxa filosa.</title>
        <authorList>
            <person name="Glockner G."/>
            <person name="Hulsmann N."/>
            <person name="Schleicher M."/>
            <person name="Noegel A.A."/>
            <person name="Eichinger L."/>
            <person name="Gallinger C."/>
            <person name="Pawlowski J."/>
            <person name="Sierra R."/>
            <person name="Euteneuer U."/>
            <person name="Pillet L."/>
            <person name="Moustafa A."/>
            <person name="Platzer M."/>
            <person name="Groth M."/>
            <person name="Szafranski K."/>
            <person name="Schliwa M."/>
        </authorList>
    </citation>
    <scope>NUCLEOTIDE SEQUENCE [LARGE SCALE GENOMIC DNA]</scope>
</reference>
<protein>
    <submittedName>
        <fullName evidence="2">Uncharacterized protein</fullName>
    </submittedName>
</protein>
<organism evidence="2 3">
    <name type="scientific">Reticulomyxa filosa</name>
    <dbReference type="NCBI Taxonomy" id="46433"/>
    <lineage>
        <taxon>Eukaryota</taxon>
        <taxon>Sar</taxon>
        <taxon>Rhizaria</taxon>
        <taxon>Retaria</taxon>
        <taxon>Foraminifera</taxon>
        <taxon>Monothalamids</taxon>
        <taxon>Reticulomyxidae</taxon>
        <taxon>Reticulomyxa</taxon>
    </lineage>
</organism>
<evidence type="ECO:0000313" key="2">
    <source>
        <dbReference type="EMBL" id="ETO12619.1"/>
    </source>
</evidence>
<evidence type="ECO:0000256" key="1">
    <source>
        <dbReference type="SAM" id="MobiDB-lite"/>
    </source>
</evidence>
<sequence>MQCYNTRQQHHRRFSLNDTKKLRKERDKEEGREFGGKKKKWSFDYCQAVLAIMRYHIINGNKIHAGSSHNHSHSPHTGFSWNPLAHTDSNRSLVLEDSSQEKLAKRCEEVFRLTQKKKKKKKKRRDQKKKKKKKTFF</sequence>
<dbReference type="AlphaFoldDB" id="X6MFE3"/>
<dbReference type="Proteomes" id="UP000023152">
    <property type="component" value="Unassembled WGS sequence"/>
</dbReference>
<accession>X6MFE3</accession>
<gene>
    <name evidence="2" type="ORF">RFI_24757</name>
</gene>
<comment type="caution">
    <text evidence="2">The sequence shown here is derived from an EMBL/GenBank/DDBJ whole genome shotgun (WGS) entry which is preliminary data.</text>
</comment>
<feature type="compositionally biased region" description="Basic and acidic residues" evidence="1">
    <location>
        <begin position="18"/>
        <end position="33"/>
    </location>
</feature>
<evidence type="ECO:0000313" key="3">
    <source>
        <dbReference type="Proteomes" id="UP000023152"/>
    </source>
</evidence>
<feature type="region of interest" description="Disordered" evidence="1">
    <location>
        <begin position="1"/>
        <end position="33"/>
    </location>
</feature>
<feature type="region of interest" description="Disordered" evidence="1">
    <location>
        <begin position="63"/>
        <end position="83"/>
    </location>
</feature>
<dbReference type="EMBL" id="ASPP01021247">
    <property type="protein sequence ID" value="ETO12619.1"/>
    <property type="molecule type" value="Genomic_DNA"/>
</dbReference>
<name>X6MFE3_RETFI</name>